<sequence length="102" mass="11662">MTLKDENSEKSRELFLNIGLDEKTVRSIVEDRDKKLTSDLIAVIEQVSSLSGQKRTIKDAVVGDTFQFERLGYYTVDKDTNPRKLVLNRTVTLKDNNKKDGK</sequence>
<accession>A0A565BZV9</accession>
<proteinExistence type="predicted"/>
<organism evidence="1 2">
    <name type="scientific">Arabis nemorensis</name>
    <dbReference type="NCBI Taxonomy" id="586526"/>
    <lineage>
        <taxon>Eukaryota</taxon>
        <taxon>Viridiplantae</taxon>
        <taxon>Streptophyta</taxon>
        <taxon>Embryophyta</taxon>
        <taxon>Tracheophyta</taxon>
        <taxon>Spermatophyta</taxon>
        <taxon>Magnoliopsida</taxon>
        <taxon>eudicotyledons</taxon>
        <taxon>Gunneridae</taxon>
        <taxon>Pentapetalae</taxon>
        <taxon>rosids</taxon>
        <taxon>malvids</taxon>
        <taxon>Brassicales</taxon>
        <taxon>Brassicaceae</taxon>
        <taxon>Arabideae</taxon>
        <taxon>Arabis</taxon>
    </lineage>
</organism>
<dbReference type="GO" id="GO:0006412">
    <property type="term" value="P:translation"/>
    <property type="evidence" value="ECO:0007669"/>
    <property type="project" value="InterPro"/>
</dbReference>
<evidence type="ECO:0000313" key="2">
    <source>
        <dbReference type="Proteomes" id="UP000489600"/>
    </source>
</evidence>
<dbReference type="InterPro" id="IPR020056">
    <property type="entry name" value="Rbsml_bL25/Gln-tRNA_synth_N"/>
</dbReference>
<evidence type="ECO:0008006" key="3">
    <source>
        <dbReference type="Google" id="ProtNLM"/>
    </source>
</evidence>
<gene>
    <name evidence="1" type="ORF">ANE_LOCUS17301</name>
</gene>
<dbReference type="AlphaFoldDB" id="A0A565BZV9"/>
<dbReference type="EMBL" id="CABITT030000006">
    <property type="protein sequence ID" value="VVB06857.1"/>
    <property type="molecule type" value="Genomic_DNA"/>
</dbReference>
<evidence type="ECO:0000313" key="1">
    <source>
        <dbReference type="EMBL" id="VVB06857.1"/>
    </source>
</evidence>
<reference evidence="1" key="1">
    <citation type="submission" date="2019-07" db="EMBL/GenBank/DDBJ databases">
        <authorList>
            <person name="Dittberner H."/>
        </authorList>
    </citation>
    <scope>NUCLEOTIDE SEQUENCE [LARGE SCALE GENOMIC DNA]</scope>
</reference>
<dbReference type="Proteomes" id="UP000489600">
    <property type="component" value="Unassembled WGS sequence"/>
</dbReference>
<name>A0A565BZV9_9BRAS</name>
<dbReference type="SUPFAM" id="SSF50715">
    <property type="entry name" value="Ribosomal protein L25-like"/>
    <property type="match status" value="1"/>
</dbReference>
<dbReference type="OrthoDB" id="10250478at2759"/>
<dbReference type="Gene3D" id="2.40.240.10">
    <property type="entry name" value="Ribosomal Protein L25, Chain P"/>
    <property type="match status" value="1"/>
</dbReference>
<protein>
    <recommendedName>
        <fullName evidence="3">Glutamyl/glutaminyl-tRNA synthetase class Ib anti-codon binding domain-containing protein</fullName>
    </recommendedName>
</protein>
<keyword evidence="2" id="KW-1185">Reference proteome</keyword>
<comment type="caution">
    <text evidence="1">The sequence shown here is derived from an EMBL/GenBank/DDBJ whole genome shotgun (WGS) entry which is preliminary data.</text>
</comment>
<dbReference type="InterPro" id="IPR011035">
    <property type="entry name" value="Ribosomal_bL25/Gln-tRNA_synth"/>
</dbReference>